<dbReference type="SUPFAM" id="SSF52402">
    <property type="entry name" value="Adenine nucleotide alpha hydrolases-like"/>
    <property type="match status" value="1"/>
</dbReference>
<dbReference type="Pfam" id="PF00582">
    <property type="entry name" value="Usp"/>
    <property type="match status" value="1"/>
</dbReference>
<evidence type="ECO:0000313" key="3">
    <source>
        <dbReference type="EMBL" id="MBK1783960.1"/>
    </source>
</evidence>
<dbReference type="Gene3D" id="3.40.50.620">
    <property type="entry name" value="HUPs"/>
    <property type="match status" value="1"/>
</dbReference>
<dbReference type="PRINTS" id="PR01438">
    <property type="entry name" value="UNVRSLSTRESS"/>
</dbReference>
<dbReference type="PANTHER" id="PTHR31964">
    <property type="entry name" value="ADENINE NUCLEOTIDE ALPHA HYDROLASES-LIKE SUPERFAMILY PROTEIN"/>
    <property type="match status" value="1"/>
</dbReference>
<protein>
    <submittedName>
        <fullName evidence="3">Universal stress protein</fullName>
    </submittedName>
</protein>
<comment type="caution">
    <text evidence="3">The sequence shown here is derived from an EMBL/GenBank/DDBJ whole genome shotgun (WGS) entry which is preliminary data.</text>
</comment>
<keyword evidence="4" id="KW-1185">Reference proteome</keyword>
<comment type="similarity">
    <text evidence="1">Belongs to the universal stress protein A family.</text>
</comment>
<dbReference type="InterPro" id="IPR014729">
    <property type="entry name" value="Rossmann-like_a/b/a_fold"/>
</dbReference>
<proteinExistence type="inferred from homology"/>
<evidence type="ECO:0000256" key="1">
    <source>
        <dbReference type="ARBA" id="ARBA00008791"/>
    </source>
</evidence>
<evidence type="ECO:0000313" key="4">
    <source>
        <dbReference type="Proteomes" id="UP000635245"/>
    </source>
</evidence>
<accession>A0A934QPF1</accession>
<dbReference type="RefSeq" id="WP_200315644.1">
    <property type="nucleotide sequence ID" value="NZ_JAENJH010000001.1"/>
</dbReference>
<dbReference type="InterPro" id="IPR006016">
    <property type="entry name" value="UspA"/>
</dbReference>
<dbReference type="InterPro" id="IPR006015">
    <property type="entry name" value="Universal_stress_UspA"/>
</dbReference>
<dbReference type="PANTHER" id="PTHR31964:SF113">
    <property type="entry name" value="USPA DOMAIN-CONTAINING PROTEIN"/>
    <property type="match status" value="1"/>
</dbReference>
<dbReference type="AlphaFoldDB" id="A0A934QPF1"/>
<name>A0A934QPF1_9PSEU</name>
<dbReference type="EMBL" id="JAENJH010000001">
    <property type="protein sequence ID" value="MBK1783960.1"/>
    <property type="molecule type" value="Genomic_DNA"/>
</dbReference>
<feature type="domain" description="UspA" evidence="2">
    <location>
        <begin position="3"/>
        <end position="124"/>
    </location>
</feature>
<dbReference type="Proteomes" id="UP000635245">
    <property type="component" value="Unassembled WGS sequence"/>
</dbReference>
<evidence type="ECO:0000259" key="2">
    <source>
        <dbReference type="Pfam" id="PF00582"/>
    </source>
</evidence>
<sequence length="125" mass="13492">MSIVVFATDSAAGAAALDWAMDHRADGEHLHVVLSRSDVPSRPGHASWARTDEFTATLQARAIEYSTYRGDDDPADRALRLVEDTDARLLVVGIRKRTATAKMILGSNAHHLLGDATCPVVCVKP</sequence>
<dbReference type="CDD" id="cd00293">
    <property type="entry name" value="USP-like"/>
    <property type="match status" value="1"/>
</dbReference>
<organism evidence="3 4">
    <name type="scientific">Prauserella cavernicola</name>
    <dbReference type="NCBI Taxonomy" id="2800127"/>
    <lineage>
        <taxon>Bacteria</taxon>
        <taxon>Bacillati</taxon>
        <taxon>Actinomycetota</taxon>
        <taxon>Actinomycetes</taxon>
        <taxon>Pseudonocardiales</taxon>
        <taxon>Pseudonocardiaceae</taxon>
        <taxon>Prauserella</taxon>
    </lineage>
</organism>
<gene>
    <name evidence="3" type="ORF">JHE00_06415</name>
</gene>
<reference evidence="3" key="1">
    <citation type="submission" date="2020-12" db="EMBL/GenBank/DDBJ databases">
        <title>Prauserella sp. ASG 168, a novel actinomycete isolated from cave rock.</title>
        <authorList>
            <person name="Suriyachadkun C."/>
        </authorList>
    </citation>
    <scope>NUCLEOTIDE SEQUENCE</scope>
    <source>
        <strain evidence="3">ASG 168</strain>
    </source>
</reference>